<organism evidence="3 5">
    <name type="scientific">Rotaria sordida</name>
    <dbReference type="NCBI Taxonomy" id="392033"/>
    <lineage>
        <taxon>Eukaryota</taxon>
        <taxon>Metazoa</taxon>
        <taxon>Spiralia</taxon>
        <taxon>Gnathifera</taxon>
        <taxon>Rotifera</taxon>
        <taxon>Eurotatoria</taxon>
        <taxon>Bdelloidea</taxon>
        <taxon>Philodinida</taxon>
        <taxon>Philodinidae</taxon>
        <taxon>Rotaria</taxon>
    </lineage>
</organism>
<dbReference type="PROSITE" id="PS50181">
    <property type="entry name" value="FBOX"/>
    <property type="match status" value="1"/>
</dbReference>
<gene>
    <name evidence="4" type="ORF">FNK824_LOCUS31648</name>
    <name evidence="3" type="ORF">OTI717_LOCUS22505</name>
    <name evidence="2" type="ORF">SEV965_LOCUS27810</name>
</gene>
<dbReference type="Pfam" id="PF00646">
    <property type="entry name" value="F-box"/>
    <property type="match status" value="1"/>
</dbReference>
<accession>A0A819G5H3</accession>
<dbReference type="AlphaFoldDB" id="A0A819G5H3"/>
<dbReference type="SUPFAM" id="SSF81383">
    <property type="entry name" value="F-box domain"/>
    <property type="match status" value="1"/>
</dbReference>
<sequence>MTNNINLSIEKLPVELLHRIFDNIDAETIFFSIRSVCRLFQSVVKTFDRFILNFQSISKSNFYKLCRSIDPKNVISLTLSNEIPKSNQIFWSISLVYFQQFTRLRSITFHDIDEAQFYTNNLTSICFLQLTSLTIKNLCQTIDEFQSFLLLTPSLTYLKCINGRNMIDGKRWEQFIEQNLFQLDKFEFYFHERRSITEQPYTDLELIIDSFRTSFWIEKKKWFVTCEYDMSSPETIYLYTIPICQSYMNYVSKSETNSLSTYSMIMNNDSSIIRQCYTRMKSNSTSMHFQQLTSLTIEDFHAPIDELESFLLLTSSLHYLKLTNGENMLDSKRWEQFISINLHQLEKFEFYFYDWRPIEHTPTDLELIIDKFRTRF</sequence>
<evidence type="ECO:0000313" key="4">
    <source>
        <dbReference type="EMBL" id="CAF4106696.1"/>
    </source>
</evidence>
<evidence type="ECO:0000313" key="3">
    <source>
        <dbReference type="EMBL" id="CAF3876196.1"/>
    </source>
</evidence>
<name>A0A819G5H3_9BILA</name>
<reference evidence="3" key="1">
    <citation type="submission" date="2021-02" db="EMBL/GenBank/DDBJ databases">
        <authorList>
            <person name="Nowell W R."/>
        </authorList>
    </citation>
    <scope>NUCLEOTIDE SEQUENCE</scope>
</reference>
<proteinExistence type="predicted"/>
<comment type="caution">
    <text evidence="3">The sequence shown here is derived from an EMBL/GenBank/DDBJ whole genome shotgun (WGS) entry which is preliminary data.</text>
</comment>
<evidence type="ECO:0000313" key="5">
    <source>
        <dbReference type="Proteomes" id="UP000663823"/>
    </source>
</evidence>
<dbReference type="Gene3D" id="1.20.1280.50">
    <property type="match status" value="1"/>
</dbReference>
<dbReference type="Proteomes" id="UP000663823">
    <property type="component" value="Unassembled WGS sequence"/>
</dbReference>
<dbReference type="Proteomes" id="UP000663889">
    <property type="component" value="Unassembled WGS sequence"/>
</dbReference>
<dbReference type="EMBL" id="CAJNOU010002550">
    <property type="protein sequence ID" value="CAF1330719.1"/>
    <property type="molecule type" value="Genomic_DNA"/>
</dbReference>
<feature type="domain" description="F-box" evidence="1">
    <location>
        <begin position="6"/>
        <end position="54"/>
    </location>
</feature>
<dbReference type="InterPro" id="IPR001810">
    <property type="entry name" value="F-box_dom"/>
</dbReference>
<protein>
    <recommendedName>
        <fullName evidence="1">F-box domain-containing protein</fullName>
    </recommendedName>
</protein>
<dbReference type="EMBL" id="CAJOAX010003847">
    <property type="protein sequence ID" value="CAF3876196.1"/>
    <property type="molecule type" value="Genomic_DNA"/>
</dbReference>
<dbReference type="EMBL" id="CAJOBE010010368">
    <property type="protein sequence ID" value="CAF4106696.1"/>
    <property type="molecule type" value="Genomic_DNA"/>
</dbReference>
<dbReference type="Proteomes" id="UP000663874">
    <property type="component" value="Unassembled WGS sequence"/>
</dbReference>
<evidence type="ECO:0000259" key="1">
    <source>
        <dbReference type="PROSITE" id="PS50181"/>
    </source>
</evidence>
<evidence type="ECO:0000313" key="2">
    <source>
        <dbReference type="EMBL" id="CAF1330719.1"/>
    </source>
</evidence>
<dbReference type="InterPro" id="IPR036047">
    <property type="entry name" value="F-box-like_dom_sf"/>
</dbReference>